<accession>A0AAN6GID2</accession>
<feature type="transmembrane region" description="Helical" evidence="8">
    <location>
        <begin position="843"/>
        <end position="863"/>
    </location>
</feature>
<comment type="caution">
    <text evidence="12">The sequence shown here is derived from an EMBL/GenBank/DDBJ whole genome shotgun (WGS) entry which is preliminary data.</text>
</comment>
<feature type="region of interest" description="Disordered" evidence="7">
    <location>
        <begin position="42"/>
        <end position="76"/>
    </location>
</feature>
<feature type="region of interest" description="Disordered" evidence="7">
    <location>
        <begin position="910"/>
        <end position="977"/>
    </location>
</feature>
<comment type="subcellular location">
    <subcellularLocation>
        <location evidence="1">Membrane</location>
        <topology evidence="1">Multi-pass membrane protein</topology>
    </subcellularLocation>
</comment>
<feature type="domain" description="CSC1/OSCA1-like cytosolic" evidence="11">
    <location>
        <begin position="301"/>
        <end position="581"/>
    </location>
</feature>
<feature type="compositionally biased region" description="Low complexity" evidence="7">
    <location>
        <begin position="951"/>
        <end position="977"/>
    </location>
</feature>
<evidence type="ECO:0000256" key="5">
    <source>
        <dbReference type="ARBA" id="ARBA00022989"/>
    </source>
</evidence>
<comment type="similarity">
    <text evidence="2">Belongs to the CSC1 (TC 1.A.17) family.</text>
</comment>
<feature type="compositionally biased region" description="Acidic residues" evidence="7">
    <location>
        <begin position="1291"/>
        <end position="1306"/>
    </location>
</feature>
<feature type="compositionally biased region" description="Basic and acidic residues" evidence="7">
    <location>
        <begin position="1279"/>
        <end position="1290"/>
    </location>
</feature>
<evidence type="ECO:0000256" key="7">
    <source>
        <dbReference type="SAM" id="MobiDB-lite"/>
    </source>
</evidence>
<evidence type="ECO:0000256" key="3">
    <source>
        <dbReference type="ARBA" id="ARBA00022448"/>
    </source>
</evidence>
<evidence type="ECO:0000256" key="2">
    <source>
        <dbReference type="ARBA" id="ARBA00007779"/>
    </source>
</evidence>
<dbReference type="Pfam" id="PF14703">
    <property type="entry name" value="PHM7_cyt"/>
    <property type="match status" value="1"/>
</dbReference>
<dbReference type="PANTHER" id="PTHR13018">
    <property type="entry name" value="PROBABLE MEMBRANE PROTEIN DUF221-RELATED"/>
    <property type="match status" value="1"/>
</dbReference>
<feature type="region of interest" description="Disordered" evidence="7">
    <location>
        <begin position="392"/>
        <end position="453"/>
    </location>
</feature>
<reference evidence="12" key="1">
    <citation type="journal article" date="2023" name="PhytoFront">
        <title>Draft Genome Resources of Seven Strains of Tilletia horrida, Causal Agent of Kernel Smut of Rice.</title>
        <authorList>
            <person name="Khanal S."/>
            <person name="Antony Babu S."/>
            <person name="Zhou X.G."/>
        </authorList>
    </citation>
    <scope>NUCLEOTIDE SEQUENCE</scope>
    <source>
        <strain evidence="12">TX3</strain>
    </source>
</reference>
<feature type="region of interest" description="Disordered" evidence="7">
    <location>
        <begin position="1242"/>
        <end position="1325"/>
    </location>
</feature>
<feature type="compositionally biased region" description="Gly residues" evidence="7">
    <location>
        <begin position="44"/>
        <end position="71"/>
    </location>
</feature>
<feature type="compositionally biased region" description="Polar residues" evidence="7">
    <location>
        <begin position="392"/>
        <end position="405"/>
    </location>
</feature>
<protein>
    <recommendedName>
        <fullName evidence="14">DUF221-domain-containing protein</fullName>
    </recommendedName>
</protein>
<evidence type="ECO:0000313" key="13">
    <source>
        <dbReference type="Proteomes" id="UP001176521"/>
    </source>
</evidence>
<feature type="transmembrane region" description="Helical" evidence="8">
    <location>
        <begin position="735"/>
        <end position="758"/>
    </location>
</feature>
<feature type="region of interest" description="Disordered" evidence="7">
    <location>
        <begin position="1075"/>
        <end position="1137"/>
    </location>
</feature>
<keyword evidence="13" id="KW-1185">Reference proteome</keyword>
<dbReference type="GO" id="GO:0005227">
    <property type="term" value="F:calcium-activated cation channel activity"/>
    <property type="evidence" value="ECO:0007669"/>
    <property type="project" value="InterPro"/>
</dbReference>
<proteinExistence type="inferred from homology"/>
<dbReference type="InterPro" id="IPR027815">
    <property type="entry name" value="CSC1/OSCA1-like_cyt"/>
</dbReference>
<feature type="compositionally biased region" description="Low complexity" evidence="7">
    <location>
        <begin position="1190"/>
        <end position="1210"/>
    </location>
</feature>
<dbReference type="Pfam" id="PF02714">
    <property type="entry name" value="RSN1_7TM"/>
    <property type="match status" value="1"/>
</dbReference>
<keyword evidence="6 8" id="KW-0472">Membrane</keyword>
<feature type="domain" description="CSC1/OSCA1-like N-terminal transmembrane" evidence="10">
    <location>
        <begin position="86"/>
        <end position="278"/>
    </location>
</feature>
<dbReference type="GO" id="GO:0005886">
    <property type="term" value="C:plasma membrane"/>
    <property type="evidence" value="ECO:0007669"/>
    <property type="project" value="TreeGrafter"/>
</dbReference>
<gene>
    <name evidence="12" type="ORF">OC842_000940</name>
</gene>
<feature type="region of interest" description="Disordered" evidence="7">
    <location>
        <begin position="1155"/>
        <end position="1230"/>
    </location>
</feature>
<feature type="transmembrane region" description="Helical" evidence="8">
    <location>
        <begin position="869"/>
        <end position="886"/>
    </location>
</feature>
<dbReference type="EMBL" id="JAPDMQ010000030">
    <property type="protein sequence ID" value="KAK0539518.1"/>
    <property type="molecule type" value="Genomic_DNA"/>
</dbReference>
<feature type="domain" description="CSC1/OSCA1-like 7TM region" evidence="9">
    <location>
        <begin position="592"/>
        <end position="863"/>
    </location>
</feature>
<feature type="transmembrane region" description="Helical" evidence="8">
    <location>
        <begin position="779"/>
        <end position="803"/>
    </location>
</feature>
<dbReference type="InterPro" id="IPR045122">
    <property type="entry name" value="Csc1-like"/>
</dbReference>
<evidence type="ECO:0000313" key="12">
    <source>
        <dbReference type="EMBL" id="KAK0539518.1"/>
    </source>
</evidence>
<evidence type="ECO:0008006" key="14">
    <source>
        <dbReference type="Google" id="ProtNLM"/>
    </source>
</evidence>
<evidence type="ECO:0000259" key="10">
    <source>
        <dbReference type="Pfam" id="PF13967"/>
    </source>
</evidence>
<dbReference type="PANTHER" id="PTHR13018:SF5">
    <property type="entry name" value="RE44586P"/>
    <property type="match status" value="1"/>
</dbReference>
<organism evidence="12 13">
    <name type="scientific">Tilletia horrida</name>
    <dbReference type="NCBI Taxonomy" id="155126"/>
    <lineage>
        <taxon>Eukaryota</taxon>
        <taxon>Fungi</taxon>
        <taxon>Dikarya</taxon>
        <taxon>Basidiomycota</taxon>
        <taxon>Ustilaginomycotina</taxon>
        <taxon>Exobasidiomycetes</taxon>
        <taxon>Tilletiales</taxon>
        <taxon>Tilletiaceae</taxon>
        <taxon>Tilletia</taxon>
    </lineage>
</organism>
<evidence type="ECO:0000259" key="11">
    <source>
        <dbReference type="Pfam" id="PF14703"/>
    </source>
</evidence>
<evidence type="ECO:0000256" key="6">
    <source>
        <dbReference type="ARBA" id="ARBA00023136"/>
    </source>
</evidence>
<evidence type="ECO:0000256" key="1">
    <source>
        <dbReference type="ARBA" id="ARBA00004141"/>
    </source>
</evidence>
<feature type="transmembrane region" description="Helical" evidence="8">
    <location>
        <begin position="176"/>
        <end position="197"/>
    </location>
</feature>
<feature type="compositionally biased region" description="Gly residues" evidence="7">
    <location>
        <begin position="1178"/>
        <end position="1189"/>
    </location>
</feature>
<keyword evidence="4 8" id="KW-0812">Transmembrane</keyword>
<sequence length="1325" mass="142069">MASASSSSNSDSIGGSVGGVAMQLMSTFTTAVLSTTAAFDDGLPGDGSGSGSGGEGDGGDGGGGGGGGGHGPLPTDKAYQGPWFSQQVELSLAIGLLSLLIFSALRRRLTVIFAPRTRLIQFAALKDHPDLDIAAAVQRGSIFSWIWPTLRVPDSAILHLVGLDAHILLQFHKMTFWLLVALAGWSAVVVMPVNYMANGHIDGVAPWEDGRLGSNDTGGDGNNNGTYLWSLGAAPLDEPEGPLPYLPPPSPSPQAAVYHFTHFITTYLITLLTLRFLHTNYVKYIKARQLYALGVLDSIPARTVEIRDLPPHLRDDRALADYFERMGLMVESTAVVRHSGELTKLLKQRSDALRDLERAWCKWLGNPTSAKNYDPEEIIKIFHRRQAAQIRNITLPNGDSNASTRPSRDSGETAPLLAQSESPPRTALEPVTNSEPVNKIEPPASKPRPKMRASAYNPFSAKVDTLDELERRFRKLDAAVWKMRGNVGSNSGYDESEDEDDAVEAAAEREEEAAQAAKDDQEIDFRKGGRARAHLRGGAVGFVTFVKASSAQIASQVQHYPVPSKCRTLLAPEPRDIIWSNISLSPHERRVRQLLVSAFILGLLIFYIPPLTFLASFLSPQAIEKYLPWLAQLLEKSPTLRALVMNNASAILVAAFNGMLPMALEWSGYVQGLRARSLVEYSVLKKYYLFLVVSVIFVFLVTSTAWGVLADLANNPMKSLDKIAALLPGARNFSLAYVIFQALAIVPLGLLQLPYIISRSWSRMWTLTPREHAELNVPPMLYMGTVYPQALIVFTLSVLYGIVSPLLPVFGAIYFGGAYLVNKYKLIFVFYKSYESKGQAYPLSAQRMVFSLLLFQVFQFSLFSVRKQFVFSTLILPLLFGTFWYGRLLSRTFKPLSDFTNLQSIREMEAQGVSGDGGEGEAEGGGFAAPDELLPPKSGTAKSTSASNGDGAAAAAVAAAGHPATHPTTTTTRETVDTSLSLTASPAAAVLRSQLPGRRPLIKDETLFVVAKDKHTDYREPPGGNYFPGVLNTGRRRYGHPASTGVLPYLWLPVPSEEARRRTQSLDALEAGEYDHSGDHAAAGGVSGDQTTTSLRRSRTLSAAPSSSSAAVAGSVAPQQEQNGEEGEVVLSLRRRGTRTRMRATSLFRRGSWLSPSKSRKFSGAEEGMSRSKTMAPGLGGSVSGGGASAGKAPASAAGGSAALPTPALPQRASTGELHKTVADAAASGPSPAHAELLVDVSDAPSRKQPAAAAAAASSSAASSSPHAAAAVGPSTRPHVAEPETIAGHDAEEEEDDDDEDDEAEEGVYIHRRSLSGPRGASTSL</sequence>
<evidence type="ECO:0000259" key="9">
    <source>
        <dbReference type="Pfam" id="PF02714"/>
    </source>
</evidence>
<dbReference type="InterPro" id="IPR032880">
    <property type="entry name" value="CSC1/OSCA1-like_N"/>
</dbReference>
<evidence type="ECO:0000256" key="8">
    <source>
        <dbReference type="SAM" id="Phobius"/>
    </source>
</evidence>
<dbReference type="InterPro" id="IPR003864">
    <property type="entry name" value="CSC1/OSCA1-like_7TM"/>
</dbReference>
<feature type="transmembrane region" description="Helical" evidence="8">
    <location>
        <begin position="594"/>
        <end position="623"/>
    </location>
</feature>
<dbReference type="Proteomes" id="UP001176521">
    <property type="component" value="Unassembled WGS sequence"/>
</dbReference>
<name>A0AAN6GID2_9BASI</name>
<evidence type="ECO:0000256" key="4">
    <source>
        <dbReference type="ARBA" id="ARBA00022692"/>
    </source>
</evidence>
<feature type="compositionally biased region" description="Acidic residues" evidence="7">
    <location>
        <begin position="494"/>
        <end position="513"/>
    </location>
</feature>
<feature type="transmembrane region" description="Helical" evidence="8">
    <location>
        <begin position="643"/>
        <end position="666"/>
    </location>
</feature>
<feature type="compositionally biased region" description="Low complexity" evidence="7">
    <location>
        <begin position="1091"/>
        <end position="1122"/>
    </location>
</feature>
<feature type="transmembrane region" description="Helical" evidence="8">
    <location>
        <begin position="687"/>
        <end position="709"/>
    </location>
</feature>
<feature type="region of interest" description="Disordered" evidence="7">
    <location>
        <begin position="489"/>
        <end position="521"/>
    </location>
</feature>
<keyword evidence="3" id="KW-0813">Transport</keyword>
<feature type="compositionally biased region" description="Low complexity" evidence="7">
    <location>
        <begin position="1251"/>
        <end position="1271"/>
    </location>
</feature>
<dbReference type="Pfam" id="PF13967">
    <property type="entry name" value="RSN1_TM"/>
    <property type="match status" value="1"/>
</dbReference>
<feature type="transmembrane region" description="Helical" evidence="8">
    <location>
        <begin position="83"/>
        <end position="105"/>
    </location>
</feature>
<keyword evidence="5 8" id="KW-1133">Transmembrane helix</keyword>
<feature type="transmembrane region" description="Helical" evidence="8">
    <location>
        <begin position="256"/>
        <end position="277"/>
    </location>
</feature>